<keyword evidence="1" id="KW-0812">Transmembrane</keyword>
<sequence length="188" mass="20897">MDLRKALQSYITAVKVKWYLDTTDIITVPTRLTPFYANGRLVVYALVAGLALRRSKIQPNAVVKMSKILHSKNNPTTASDDTRITLIRESSSIEHRVKVPFLLSDTLLTILLGIIALLFILIIILTILYARQNVLPIIKHTSAVHSTSTTSIEDFTSTTLVWPPQIKQEAAFSKAVHIEEGFIAAADD</sequence>
<evidence type="ECO:0000313" key="2">
    <source>
        <dbReference type="EMBL" id="CAF0988977.1"/>
    </source>
</evidence>
<proteinExistence type="predicted"/>
<keyword evidence="1" id="KW-1133">Transmembrane helix</keyword>
<dbReference type="Proteomes" id="UP000663852">
    <property type="component" value="Unassembled WGS sequence"/>
</dbReference>
<keyword evidence="1" id="KW-0472">Membrane</keyword>
<name>A0A815HD90_ADIRI</name>
<dbReference type="AlphaFoldDB" id="A0A815HD90"/>
<dbReference type="EMBL" id="CAJNOR010000713">
    <property type="protein sequence ID" value="CAF0988977.1"/>
    <property type="molecule type" value="Genomic_DNA"/>
</dbReference>
<dbReference type="EMBL" id="CAJNOJ010000262">
    <property type="protein sequence ID" value="CAF1349318.1"/>
    <property type="molecule type" value="Genomic_DNA"/>
</dbReference>
<feature type="transmembrane region" description="Helical" evidence="1">
    <location>
        <begin position="107"/>
        <end position="130"/>
    </location>
</feature>
<evidence type="ECO:0000313" key="5">
    <source>
        <dbReference type="Proteomes" id="UP000663852"/>
    </source>
</evidence>
<evidence type="ECO:0000256" key="1">
    <source>
        <dbReference type="SAM" id="Phobius"/>
    </source>
</evidence>
<evidence type="ECO:0000313" key="4">
    <source>
        <dbReference type="Proteomes" id="UP000663828"/>
    </source>
</evidence>
<protein>
    <submittedName>
        <fullName evidence="3">Uncharacterized protein</fullName>
    </submittedName>
</protein>
<dbReference type="Proteomes" id="UP000663828">
    <property type="component" value="Unassembled WGS sequence"/>
</dbReference>
<comment type="caution">
    <text evidence="3">The sequence shown here is derived from an EMBL/GenBank/DDBJ whole genome shotgun (WGS) entry which is preliminary data.</text>
</comment>
<evidence type="ECO:0000313" key="3">
    <source>
        <dbReference type="EMBL" id="CAF1349318.1"/>
    </source>
</evidence>
<organism evidence="3 5">
    <name type="scientific">Adineta ricciae</name>
    <name type="common">Rotifer</name>
    <dbReference type="NCBI Taxonomy" id="249248"/>
    <lineage>
        <taxon>Eukaryota</taxon>
        <taxon>Metazoa</taxon>
        <taxon>Spiralia</taxon>
        <taxon>Gnathifera</taxon>
        <taxon>Rotifera</taxon>
        <taxon>Eurotatoria</taxon>
        <taxon>Bdelloidea</taxon>
        <taxon>Adinetida</taxon>
        <taxon>Adinetidae</taxon>
        <taxon>Adineta</taxon>
    </lineage>
</organism>
<reference evidence="3" key="1">
    <citation type="submission" date="2021-02" db="EMBL/GenBank/DDBJ databases">
        <authorList>
            <person name="Nowell W R."/>
        </authorList>
    </citation>
    <scope>NUCLEOTIDE SEQUENCE</scope>
</reference>
<gene>
    <name evidence="3" type="ORF">EDS130_LOCUS33185</name>
    <name evidence="2" type="ORF">XAT740_LOCUS12593</name>
</gene>
<accession>A0A815HD90</accession>
<keyword evidence="4" id="KW-1185">Reference proteome</keyword>